<keyword evidence="2" id="KW-1185">Reference proteome</keyword>
<comment type="caution">
    <text evidence="1">The sequence shown here is derived from an EMBL/GenBank/DDBJ whole genome shotgun (WGS) entry which is preliminary data.</text>
</comment>
<dbReference type="Gene3D" id="3.90.930.1">
    <property type="match status" value="1"/>
</dbReference>
<evidence type="ECO:0008006" key="3">
    <source>
        <dbReference type="Google" id="ProtNLM"/>
    </source>
</evidence>
<reference evidence="1" key="1">
    <citation type="submission" date="2023-06" db="EMBL/GenBank/DDBJ databases">
        <title>Robiginitalea aurantiacus sp. nov. and Algoriphagus sediminis sp. nov., isolated from coastal sediment.</title>
        <authorList>
            <person name="Zhou Z.Y."/>
            <person name="An J."/>
            <person name="Jia Y.W."/>
            <person name="Du Z.J."/>
        </authorList>
    </citation>
    <scope>NUCLEOTIDE SEQUENCE</scope>
    <source>
        <strain evidence="1">C2-7</strain>
    </source>
</reference>
<sequence length="108" mass="12989">MNGIGQGKWINYYENGNYKEIGHYEENRVEGPIQKFHENGNLKAEGEYKDWRIRIGEWRYFDEDGKLLYSEDYGEKGSISEVQAYYDRGDISYSWYYDILEKNGFELR</sequence>
<dbReference type="InterPro" id="IPR011652">
    <property type="entry name" value="MORN_2"/>
</dbReference>
<evidence type="ECO:0000313" key="1">
    <source>
        <dbReference type="EMBL" id="MDN3204530.1"/>
    </source>
</evidence>
<name>A0ABT7YDC5_9BACT</name>
<dbReference type="Pfam" id="PF07661">
    <property type="entry name" value="MORN_2"/>
    <property type="match status" value="3"/>
</dbReference>
<accession>A0ABT7YDC5</accession>
<gene>
    <name evidence="1" type="ORF">QVH07_10240</name>
</gene>
<dbReference type="Proteomes" id="UP001171916">
    <property type="component" value="Unassembled WGS sequence"/>
</dbReference>
<protein>
    <recommendedName>
        <fullName evidence="3">Toxin-antitoxin system YwqK family antitoxin</fullName>
    </recommendedName>
</protein>
<dbReference type="RefSeq" id="WP_290000133.1">
    <property type="nucleotide sequence ID" value="NZ_JAUEPH010000004.1"/>
</dbReference>
<evidence type="ECO:0000313" key="2">
    <source>
        <dbReference type="Proteomes" id="UP001171916"/>
    </source>
</evidence>
<organism evidence="1 2">
    <name type="scientific">Algoriphagus sediminis</name>
    <dbReference type="NCBI Taxonomy" id="3057113"/>
    <lineage>
        <taxon>Bacteria</taxon>
        <taxon>Pseudomonadati</taxon>
        <taxon>Bacteroidota</taxon>
        <taxon>Cytophagia</taxon>
        <taxon>Cytophagales</taxon>
        <taxon>Cyclobacteriaceae</taxon>
        <taxon>Algoriphagus</taxon>
    </lineage>
</organism>
<dbReference type="SUPFAM" id="SSF82185">
    <property type="entry name" value="Histone H3 K4-specific methyltransferase SET7/9 N-terminal domain"/>
    <property type="match status" value="1"/>
</dbReference>
<proteinExistence type="predicted"/>
<dbReference type="EMBL" id="JAUEPH010000004">
    <property type="protein sequence ID" value="MDN3204530.1"/>
    <property type="molecule type" value="Genomic_DNA"/>
</dbReference>